<dbReference type="PANTHER" id="PTHR12835">
    <property type="entry name" value="BIOTIN PROTEIN LIGASE"/>
    <property type="match status" value="1"/>
</dbReference>
<dbReference type="RefSeq" id="WP_004030405.1">
    <property type="nucleotide sequence ID" value="NZ_AMPO01000004.1"/>
</dbReference>
<dbReference type="SUPFAM" id="SSF55681">
    <property type="entry name" value="Class II aaRS and biotin synthetases"/>
    <property type="match status" value="1"/>
</dbReference>
<dbReference type="InterPro" id="IPR004408">
    <property type="entry name" value="Biotin_CoA_COase_ligase"/>
</dbReference>
<keyword evidence="1 5" id="KW-0436">Ligase</keyword>
<sequence>MPQKQILKKFRTQKDEYVSRDQLTSDAGISDTQLKDEILSLKKEGYIIDSSPELGYRLIKTPNRLLPYEIQLDLTTNFIGQEIHHYSEVDSTNEVAKELAEKGAPEGTIIIAESQRSGKGRRGKKWLSPSGGVWMTIILRPDIPLSQAPLLTLVTGVAVAETLAQDCNLDVGIKWPNDILIGEKKVCGILTEASARGKELEYVVVGVGIDLNVDVEAFPPKLREGATSLKRELDKEIPGVKLVQDFMVNFENLYNEFTQGQLTEILNQWRRLSKTIGSYVEVHQKGRTVRGEAVGISKEGILILEMDDGSLQKVISGECIHYKGKL</sequence>
<dbReference type="Gene3D" id="2.30.30.100">
    <property type="match status" value="1"/>
</dbReference>
<dbReference type="AlphaFoldDB" id="K2RCD8"/>
<feature type="domain" description="BPL/LPL catalytic" evidence="4">
    <location>
        <begin position="66"/>
        <end position="258"/>
    </location>
</feature>
<dbReference type="InterPro" id="IPR004143">
    <property type="entry name" value="BPL_LPL_catalytic"/>
</dbReference>
<evidence type="ECO:0000313" key="5">
    <source>
        <dbReference type="EMBL" id="EKF85959.1"/>
    </source>
</evidence>
<dbReference type="Gene3D" id="3.30.930.10">
    <property type="entry name" value="Bira Bifunctional Protein, Domain 2"/>
    <property type="match status" value="1"/>
</dbReference>
<dbReference type="OrthoDB" id="46252at2157"/>
<dbReference type="InterPro" id="IPR003142">
    <property type="entry name" value="BPL_C"/>
</dbReference>
<comment type="caution">
    <text evidence="5">The sequence shown here is derived from an EMBL/GenBank/DDBJ whole genome shotgun (WGS) entry which is preliminary data.</text>
</comment>
<keyword evidence="6" id="KW-1185">Reference proteome</keyword>
<keyword evidence="3" id="KW-0067">ATP-binding</keyword>
<dbReference type="GO" id="GO:0006355">
    <property type="term" value="P:regulation of DNA-templated transcription"/>
    <property type="evidence" value="ECO:0007669"/>
    <property type="project" value="InterPro"/>
</dbReference>
<dbReference type="GO" id="GO:0005524">
    <property type="term" value="F:ATP binding"/>
    <property type="evidence" value="ECO:0007669"/>
    <property type="project" value="UniProtKB-KW"/>
</dbReference>
<reference evidence="5 6" key="1">
    <citation type="journal article" date="2012" name="J. Bacteriol.">
        <title>Draft genome sequence of Methanobacterium formicicum DSM 3637, an archaebacterium isolated from the methane producer amoeba Pelomyxa palustris.</title>
        <authorList>
            <person name="Gutierrez G."/>
        </authorList>
    </citation>
    <scope>NUCLEOTIDE SEQUENCE [LARGE SCALE GENOMIC DNA]</scope>
    <source>
        <strain evidence="6">DSM 3637 / PP1</strain>
    </source>
</reference>
<dbReference type="CDD" id="cd16442">
    <property type="entry name" value="BPL"/>
    <property type="match status" value="1"/>
</dbReference>
<dbReference type="InterPro" id="IPR036388">
    <property type="entry name" value="WH-like_DNA-bd_sf"/>
</dbReference>
<dbReference type="Pfam" id="PF02237">
    <property type="entry name" value="BPL_C"/>
    <property type="match status" value="1"/>
</dbReference>
<dbReference type="Gene3D" id="1.10.10.10">
    <property type="entry name" value="Winged helix-like DNA-binding domain superfamily/Winged helix DNA-binding domain"/>
    <property type="match status" value="1"/>
</dbReference>
<dbReference type="GO" id="GO:0005737">
    <property type="term" value="C:cytoplasm"/>
    <property type="evidence" value="ECO:0007669"/>
    <property type="project" value="TreeGrafter"/>
</dbReference>
<organism evidence="5 6">
    <name type="scientific">Methanobacterium formicicum (strain DSM 3637 / PP1)</name>
    <dbReference type="NCBI Taxonomy" id="1204725"/>
    <lineage>
        <taxon>Archaea</taxon>
        <taxon>Methanobacteriati</taxon>
        <taxon>Methanobacteriota</taxon>
        <taxon>Methanomada group</taxon>
        <taxon>Methanobacteria</taxon>
        <taxon>Methanobacteriales</taxon>
        <taxon>Methanobacteriaceae</taxon>
        <taxon>Methanobacterium</taxon>
    </lineage>
</organism>
<evidence type="ECO:0000259" key="4">
    <source>
        <dbReference type="PROSITE" id="PS51733"/>
    </source>
</evidence>
<dbReference type="InterPro" id="IPR008988">
    <property type="entry name" value="Transcriptional_repressor_C"/>
</dbReference>
<evidence type="ECO:0000256" key="2">
    <source>
        <dbReference type="ARBA" id="ARBA00022741"/>
    </source>
</evidence>
<dbReference type="Proteomes" id="UP000007360">
    <property type="component" value="Unassembled WGS sequence"/>
</dbReference>
<evidence type="ECO:0000313" key="6">
    <source>
        <dbReference type="Proteomes" id="UP000007360"/>
    </source>
</evidence>
<keyword evidence="2" id="KW-0547">Nucleotide-binding</keyword>
<dbReference type="NCBIfam" id="TIGR00121">
    <property type="entry name" value="birA_ligase"/>
    <property type="match status" value="1"/>
</dbReference>
<evidence type="ECO:0000256" key="1">
    <source>
        <dbReference type="ARBA" id="ARBA00022598"/>
    </source>
</evidence>
<dbReference type="Pfam" id="PF03099">
    <property type="entry name" value="BPL_LplA_LipB"/>
    <property type="match status" value="1"/>
</dbReference>
<accession>K2RCD8</accession>
<dbReference type="InterPro" id="IPR030855">
    <property type="entry name" value="Bifunct_BirA"/>
</dbReference>
<protein>
    <submittedName>
        <fullName evidence="5">Biotin-(Acetyl-CoA carboxylase) ligase</fullName>
    </submittedName>
</protein>
<dbReference type="HAMAP" id="MF_00978">
    <property type="entry name" value="Bifunct_BirA"/>
    <property type="match status" value="1"/>
</dbReference>
<name>K2RCD8_METFP</name>
<dbReference type="EMBL" id="AMPO01000004">
    <property type="protein sequence ID" value="EKF85959.1"/>
    <property type="molecule type" value="Genomic_DNA"/>
</dbReference>
<proteinExistence type="inferred from homology"/>
<dbReference type="SUPFAM" id="SSF50037">
    <property type="entry name" value="C-terminal domain of transcriptional repressors"/>
    <property type="match status" value="1"/>
</dbReference>
<dbReference type="InterPro" id="IPR045864">
    <property type="entry name" value="aa-tRNA-synth_II/BPL/LPL"/>
</dbReference>
<dbReference type="PATRIC" id="fig|1204725.3.peg.1146"/>
<dbReference type="PROSITE" id="PS51733">
    <property type="entry name" value="BPL_LPL_CATALYTIC"/>
    <property type="match status" value="1"/>
</dbReference>
<evidence type="ECO:0000256" key="3">
    <source>
        <dbReference type="ARBA" id="ARBA00022840"/>
    </source>
</evidence>
<dbReference type="PANTHER" id="PTHR12835:SF5">
    <property type="entry name" value="BIOTIN--PROTEIN LIGASE"/>
    <property type="match status" value="1"/>
</dbReference>
<dbReference type="GO" id="GO:0004077">
    <property type="term" value="F:biotin--[biotin carboxyl-carrier protein] ligase activity"/>
    <property type="evidence" value="ECO:0007669"/>
    <property type="project" value="InterPro"/>
</dbReference>
<gene>
    <name evidence="5" type="ORF">A994_05716</name>
</gene>